<keyword evidence="3" id="KW-1185">Reference proteome</keyword>
<dbReference type="AlphaFoldDB" id="A0A6V7HH79"/>
<protein>
    <submittedName>
        <fullName evidence="2">Uncharacterized protein</fullName>
    </submittedName>
</protein>
<accession>A0A6V7HH79</accession>
<name>A0A6V7HH79_9HYME</name>
<evidence type="ECO:0000313" key="2">
    <source>
        <dbReference type="EMBL" id="CAD1478820.1"/>
    </source>
</evidence>
<organism evidence="2 3">
    <name type="scientific">Heterotrigona itama</name>
    <dbReference type="NCBI Taxonomy" id="395501"/>
    <lineage>
        <taxon>Eukaryota</taxon>
        <taxon>Metazoa</taxon>
        <taxon>Ecdysozoa</taxon>
        <taxon>Arthropoda</taxon>
        <taxon>Hexapoda</taxon>
        <taxon>Insecta</taxon>
        <taxon>Pterygota</taxon>
        <taxon>Neoptera</taxon>
        <taxon>Endopterygota</taxon>
        <taxon>Hymenoptera</taxon>
        <taxon>Apocrita</taxon>
        <taxon>Aculeata</taxon>
        <taxon>Apoidea</taxon>
        <taxon>Anthophila</taxon>
        <taxon>Apidae</taxon>
        <taxon>Heterotrigona</taxon>
    </lineage>
</organism>
<sequence>TTKSEETAAKAKKNRRSRRKRISRQAEPWNIHGCNIKYQQYCLVWPRSFDI</sequence>
<gene>
    <name evidence="2" type="ORF">MHI_LOCUS826818</name>
</gene>
<evidence type="ECO:0000256" key="1">
    <source>
        <dbReference type="SAM" id="MobiDB-lite"/>
    </source>
</evidence>
<reference evidence="2" key="1">
    <citation type="submission" date="2020-07" db="EMBL/GenBank/DDBJ databases">
        <authorList>
            <person name="Nazaruddin N."/>
        </authorList>
    </citation>
    <scope>NUCLEOTIDE SEQUENCE</scope>
</reference>
<comment type="caution">
    <text evidence="2">The sequence shown here is derived from an EMBL/GenBank/DDBJ whole genome shotgun (WGS) entry which is preliminary data.</text>
</comment>
<proteinExistence type="predicted"/>
<feature type="non-terminal residue" evidence="2">
    <location>
        <position position="1"/>
    </location>
</feature>
<feature type="region of interest" description="Disordered" evidence="1">
    <location>
        <begin position="1"/>
        <end position="24"/>
    </location>
</feature>
<dbReference type="EMBL" id="CAJDYZ010011064">
    <property type="protein sequence ID" value="CAD1478820.1"/>
    <property type="molecule type" value="Genomic_DNA"/>
</dbReference>
<dbReference type="Proteomes" id="UP000752696">
    <property type="component" value="Unassembled WGS sequence"/>
</dbReference>
<evidence type="ECO:0000313" key="3">
    <source>
        <dbReference type="Proteomes" id="UP000752696"/>
    </source>
</evidence>
<feature type="compositionally biased region" description="Basic residues" evidence="1">
    <location>
        <begin position="10"/>
        <end position="23"/>
    </location>
</feature>